<dbReference type="EMBL" id="CP000482">
    <property type="protein sequence ID" value="ABL00746.1"/>
    <property type="molecule type" value="Genomic_DNA"/>
</dbReference>
<evidence type="ECO:0000313" key="2">
    <source>
        <dbReference type="Proteomes" id="UP000006732"/>
    </source>
</evidence>
<accession>A1ATS5</accession>
<name>A1ATS5_PELPD</name>
<evidence type="ECO:0000313" key="1">
    <source>
        <dbReference type="EMBL" id="ABL00746.1"/>
    </source>
</evidence>
<keyword evidence="2" id="KW-1185">Reference proteome</keyword>
<dbReference type="STRING" id="338966.Ppro_3152"/>
<organism evidence="1 2">
    <name type="scientific">Pelobacter propionicus (strain DSM 2379 / NBRC 103807 / OttBd1)</name>
    <dbReference type="NCBI Taxonomy" id="338966"/>
    <lineage>
        <taxon>Bacteria</taxon>
        <taxon>Pseudomonadati</taxon>
        <taxon>Thermodesulfobacteriota</taxon>
        <taxon>Desulfuromonadia</taxon>
        <taxon>Desulfuromonadales</taxon>
        <taxon>Desulfuromonadaceae</taxon>
        <taxon>Pelobacter</taxon>
    </lineage>
</organism>
<protein>
    <submittedName>
        <fullName evidence="1">Uncharacterized protein</fullName>
    </submittedName>
</protein>
<dbReference type="Proteomes" id="UP000006732">
    <property type="component" value="Chromosome"/>
</dbReference>
<proteinExistence type="predicted"/>
<dbReference type="AlphaFoldDB" id="A1ATS5"/>
<dbReference type="KEGG" id="ppd:Ppro_3152"/>
<gene>
    <name evidence="1" type="ordered locus">Ppro_3152</name>
</gene>
<reference evidence="1 2" key="1">
    <citation type="submission" date="2006-10" db="EMBL/GenBank/DDBJ databases">
        <title>Complete sequence of chromosome of Pelobacter propionicus DSM 2379.</title>
        <authorList>
            <consortium name="US DOE Joint Genome Institute"/>
            <person name="Copeland A."/>
            <person name="Lucas S."/>
            <person name="Lapidus A."/>
            <person name="Barry K."/>
            <person name="Detter J.C."/>
            <person name="Glavina del Rio T."/>
            <person name="Hammon N."/>
            <person name="Israni S."/>
            <person name="Dalin E."/>
            <person name="Tice H."/>
            <person name="Pitluck S."/>
            <person name="Saunders E."/>
            <person name="Brettin T."/>
            <person name="Bruce D."/>
            <person name="Han C."/>
            <person name="Tapia R."/>
            <person name="Schmutz J."/>
            <person name="Larimer F."/>
            <person name="Land M."/>
            <person name="Hauser L."/>
            <person name="Kyrpides N."/>
            <person name="Kim E."/>
            <person name="Lovley D."/>
            <person name="Richardson P."/>
        </authorList>
    </citation>
    <scope>NUCLEOTIDE SEQUENCE [LARGE SCALE GENOMIC DNA]</scope>
    <source>
        <strain evidence="2">DSM 2379 / NBRC 103807 / OttBd1</strain>
    </source>
</reference>
<sequence length="88" mass="9559">MSYLFQYIVAGIVTKSVVAPLKPSKSMNIKVTMVLFRLATPRDMVRCSFAKFLGGRLVRPSCVAMCRICSSACLRLIGTCSPAPGKTI</sequence>
<dbReference type="HOGENOM" id="CLU_2466298_0_0_7"/>